<protein>
    <submittedName>
        <fullName evidence="2">Uncharacterized protein</fullName>
    </submittedName>
</protein>
<keyword evidence="1" id="KW-1133">Transmembrane helix</keyword>
<dbReference type="Proteomes" id="UP000051922">
    <property type="component" value="Unassembled WGS sequence"/>
</dbReference>
<evidence type="ECO:0000256" key="1">
    <source>
        <dbReference type="SAM" id="Phobius"/>
    </source>
</evidence>
<evidence type="ECO:0000313" key="2">
    <source>
        <dbReference type="EMBL" id="KRL84653.1"/>
    </source>
</evidence>
<keyword evidence="1" id="KW-0812">Transmembrane</keyword>
<comment type="caution">
    <text evidence="2">The sequence shown here is derived from an EMBL/GenBank/DDBJ whole genome shotgun (WGS) entry which is preliminary data.</text>
</comment>
<keyword evidence="3" id="KW-1185">Reference proteome</keyword>
<reference evidence="2 3" key="1">
    <citation type="journal article" date="2015" name="Genome Announc.">
        <title>Expanding the biotechnology potential of lactobacilli through comparative genomics of 213 strains and associated genera.</title>
        <authorList>
            <person name="Sun Z."/>
            <person name="Harris H.M."/>
            <person name="McCann A."/>
            <person name="Guo C."/>
            <person name="Argimon S."/>
            <person name="Zhang W."/>
            <person name="Yang X."/>
            <person name="Jeffery I.B."/>
            <person name="Cooney J.C."/>
            <person name="Kagawa T.F."/>
            <person name="Liu W."/>
            <person name="Song Y."/>
            <person name="Salvetti E."/>
            <person name="Wrobel A."/>
            <person name="Rasinkangas P."/>
            <person name="Parkhill J."/>
            <person name="Rea M.C."/>
            <person name="O'Sullivan O."/>
            <person name="Ritari J."/>
            <person name="Douillard F.P."/>
            <person name="Paul Ross R."/>
            <person name="Yang R."/>
            <person name="Briner A.E."/>
            <person name="Felis G.E."/>
            <person name="de Vos W.M."/>
            <person name="Barrangou R."/>
            <person name="Klaenhammer T.R."/>
            <person name="Caufield P.W."/>
            <person name="Cui Y."/>
            <person name="Zhang H."/>
            <person name="O'Toole P.W."/>
        </authorList>
    </citation>
    <scope>NUCLEOTIDE SEQUENCE [LARGE SCALE GENOMIC DNA]</scope>
    <source>
        <strain evidence="2 3">DSM 15945</strain>
    </source>
</reference>
<dbReference type="EMBL" id="AZFJ01000059">
    <property type="protein sequence ID" value="KRL84653.1"/>
    <property type="molecule type" value="Genomic_DNA"/>
</dbReference>
<sequence>MAALAGGGAAGYYDLVDRCYWLVVLVRWLRLAVLAGGGAVVYCDLVDRSTVTAARAKPPTAKTAVSGAT</sequence>
<name>A0A0R1TTR8_9LACO</name>
<feature type="transmembrane region" description="Helical" evidence="1">
    <location>
        <begin position="20"/>
        <end position="45"/>
    </location>
</feature>
<organism evidence="2 3">
    <name type="scientific">Lacticaseibacillus pantheris DSM 15945 = JCM 12539 = NBRC 106106</name>
    <dbReference type="NCBI Taxonomy" id="1423783"/>
    <lineage>
        <taxon>Bacteria</taxon>
        <taxon>Bacillati</taxon>
        <taxon>Bacillota</taxon>
        <taxon>Bacilli</taxon>
        <taxon>Lactobacillales</taxon>
        <taxon>Lactobacillaceae</taxon>
        <taxon>Lacticaseibacillus</taxon>
    </lineage>
</organism>
<accession>A0A0R1TTR8</accession>
<keyword evidence="1" id="KW-0472">Membrane</keyword>
<evidence type="ECO:0000313" key="3">
    <source>
        <dbReference type="Proteomes" id="UP000051922"/>
    </source>
</evidence>
<gene>
    <name evidence="2" type="ORF">FC50_GL001963</name>
</gene>
<dbReference type="AlphaFoldDB" id="A0A0R1TTR8"/>
<dbReference type="PATRIC" id="fig|1423783.4.peg.2008"/>
<proteinExistence type="predicted"/>